<dbReference type="RefSeq" id="WP_069670286.1">
    <property type="nucleotide sequence ID" value="NZ_JAWWDQ010000015.1"/>
</dbReference>
<feature type="domain" description="6-phosphogluconate dehydrogenase NADP-binding" evidence="1">
    <location>
        <begin position="4"/>
        <end position="48"/>
    </location>
</feature>
<evidence type="ECO:0000313" key="3">
    <source>
        <dbReference type="Proteomes" id="UP000095230"/>
    </source>
</evidence>
<evidence type="ECO:0000313" key="2">
    <source>
        <dbReference type="EMBL" id="OEG75346.1"/>
    </source>
</evidence>
<dbReference type="InterPro" id="IPR006115">
    <property type="entry name" value="6PGDH_NADP-bd"/>
</dbReference>
<protein>
    <recommendedName>
        <fullName evidence="1">6-phosphogluconate dehydrogenase NADP-binding domain-containing protein</fullName>
    </recommendedName>
</protein>
<dbReference type="Gene3D" id="3.40.50.720">
    <property type="entry name" value="NAD(P)-binding Rossmann-like Domain"/>
    <property type="match status" value="1"/>
</dbReference>
<dbReference type="GO" id="GO:0004029">
    <property type="term" value="F:aldehyde dehydrogenase (NAD+) activity"/>
    <property type="evidence" value="ECO:0007669"/>
    <property type="project" value="TreeGrafter"/>
</dbReference>
<dbReference type="InterPro" id="IPR036291">
    <property type="entry name" value="NAD(P)-bd_dom_sf"/>
</dbReference>
<dbReference type="AlphaFoldDB" id="A0A1E5IXX2"/>
<name>A0A1E5IXX2_SHECO</name>
<evidence type="ECO:0000259" key="1">
    <source>
        <dbReference type="Pfam" id="PF03446"/>
    </source>
</evidence>
<organism evidence="2 3">
    <name type="scientific">Shewanella colwelliana</name>
    <name type="common">Alteromonas colwelliana</name>
    <dbReference type="NCBI Taxonomy" id="23"/>
    <lineage>
        <taxon>Bacteria</taxon>
        <taxon>Pseudomonadati</taxon>
        <taxon>Pseudomonadota</taxon>
        <taxon>Gammaproteobacteria</taxon>
        <taxon>Alteromonadales</taxon>
        <taxon>Shewanellaceae</taxon>
        <taxon>Shewanella</taxon>
    </lineage>
</organism>
<dbReference type="Pfam" id="PF03446">
    <property type="entry name" value="NAD_binding_2"/>
    <property type="match status" value="1"/>
</dbReference>
<dbReference type="STRING" id="23.BEL05_09080"/>
<reference evidence="2 3" key="1">
    <citation type="submission" date="2016-07" db="EMBL/GenBank/DDBJ databases">
        <title>Whole-genome of two Shewanella species isolated from a digestive organ of sea cucumber Apostichopus japonicus Selenka 1867.</title>
        <authorList>
            <person name="Hong H.-H."/>
            <person name="Choi H."/>
            <person name="Cheon S."/>
            <person name="Oh J.-S."/>
            <person name="Lee H.-G."/>
            <person name="Park C."/>
        </authorList>
    </citation>
    <scope>NUCLEOTIDE SEQUENCE [LARGE SCALE GENOMIC DNA]</scope>
    <source>
        <strain evidence="2 3">CSB03KR</strain>
    </source>
</reference>
<proteinExistence type="predicted"/>
<dbReference type="GO" id="GO:0050661">
    <property type="term" value="F:NADP binding"/>
    <property type="evidence" value="ECO:0007669"/>
    <property type="project" value="InterPro"/>
</dbReference>
<comment type="caution">
    <text evidence="2">The sequence shown here is derived from an EMBL/GenBank/DDBJ whole genome shotgun (WGS) entry which is preliminary data.</text>
</comment>
<dbReference type="GO" id="GO:0005737">
    <property type="term" value="C:cytoplasm"/>
    <property type="evidence" value="ECO:0007669"/>
    <property type="project" value="TreeGrafter"/>
</dbReference>
<dbReference type="OrthoDB" id="751203at2"/>
<dbReference type="SUPFAM" id="SSF51735">
    <property type="entry name" value="NAD(P)-binding Rossmann-fold domains"/>
    <property type="match status" value="1"/>
</dbReference>
<dbReference type="InterPro" id="IPR051783">
    <property type="entry name" value="NAD(P)-dependent_oxidoreduct"/>
</dbReference>
<accession>A0A1E5IXX2</accession>
<sequence length="275" mass="29532">MINSIAIVGCGWFGLPLAKTLLANGMTVNGSKRSAEQAETLKQQGIKGFVLDLDNPQACDNPQTLDGLKTDAIVINIPPGLRRGEGLYLERLNLLKALISDHHYQKIVFISTTGVYPATGEVMREDDAFGHSPQAAILCQAEAVFAELPNCVIVRFAGLVGPKRHPGRFLAGKTGLSGAELSVNMTHLDDCIGSVSAILAHPKPPSNAYSVCAPQHPSKQTFYQAAASQLGLTLPTFLAPSSDEYDKVVDGSRITRDLNFHYKHPDPLLMLGACE</sequence>
<dbReference type="EMBL" id="MCBT01000009">
    <property type="protein sequence ID" value="OEG75346.1"/>
    <property type="molecule type" value="Genomic_DNA"/>
</dbReference>
<dbReference type="PANTHER" id="PTHR48079:SF6">
    <property type="entry name" value="NAD(P)-BINDING DOMAIN-CONTAINING PROTEIN-RELATED"/>
    <property type="match status" value="1"/>
</dbReference>
<dbReference type="PANTHER" id="PTHR48079">
    <property type="entry name" value="PROTEIN YEEZ"/>
    <property type="match status" value="1"/>
</dbReference>
<dbReference type="CDD" id="cd05266">
    <property type="entry name" value="SDR_a4"/>
    <property type="match status" value="1"/>
</dbReference>
<gene>
    <name evidence="2" type="ORF">BEL05_09080</name>
</gene>
<dbReference type="Proteomes" id="UP000095230">
    <property type="component" value="Unassembled WGS sequence"/>
</dbReference>